<comment type="caution">
    <text evidence="3">The sequence shown here is derived from an EMBL/GenBank/DDBJ whole genome shotgun (WGS) entry which is preliminary data.</text>
</comment>
<dbReference type="STRING" id="57577.A0A2K3LV02"/>
<evidence type="ECO:0000313" key="6">
    <source>
        <dbReference type="Proteomes" id="UP000236291"/>
    </source>
</evidence>
<evidence type="ECO:0000313" key="4">
    <source>
        <dbReference type="EMBL" id="PNX83679.1"/>
    </source>
</evidence>
<feature type="compositionally biased region" description="Low complexity" evidence="1">
    <location>
        <begin position="40"/>
        <end position="56"/>
    </location>
</feature>
<organism evidence="3 6">
    <name type="scientific">Trifolium pratense</name>
    <name type="common">Red clover</name>
    <dbReference type="NCBI Taxonomy" id="57577"/>
    <lineage>
        <taxon>Eukaryota</taxon>
        <taxon>Viridiplantae</taxon>
        <taxon>Streptophyta</taxon>
        <taxon>Embryophyta</taxon>
        <taxon>Tracheophyta</taxon>
        <taxon>Spermatophyta</taxon>
        <taxon>Magnoliopsida</taxon>
        <taxon>eudicotyledons</taxon>
        <taxon>Gunneridae</taxon>
        <taxon>Pentapetalae</taxon>
        <taxon>rosids</taxon>
        <taxon>fabids</taxon>
        <taxon>Fabales</taxon>
        <taxon>Fabaceae</taxon>
        <taxon>Papilionoideae</taxon>
        <taxon>50 kb inversion clade</taxon>
        <taxon>NPAAA clade</taxon>
        <taxon>Hologalegina</taxon>
        <taxon>IRL clade</taxon>
        <taxon>Trifolieae</taxon>
        <taxon>Trifolium</taxon>
    </lineage>
</organism>
<dbReference type="OrthoDB" id="1898295at2759"/>
<dbReference type="EMBL" id="ASHM01044671">
    <property type="protein sequence ID" value="PNX83679.1"/>
    <property type="molecule type" value="Genomic_DNA"/>
</dbReference>
<accession>A0A2K3LV02</accession>
<evidence type="ECO:0000256" key="1">
    <source>
        <dbReference type="SAM" id="MobiDB-lite"/>
    </source>
</evidence>
<dbReference type="AlphaFoldDB" id="A0A2K3LV02"/>
<reference evidence="3 6" key="1">
    <citation type="journal article" date="2014" name="Am. J. Bot.">
        <title>Genome assembly and annotation for red clover (Trifolium pratense; Fabaceae).</title>
        <authorList>
            <person name="Istvanek J."/>
            <person name="Jaros M."/>
            <person name="Krenek A."/>
            <person name="Repkova J."/>
        </authorList>
    </citation>
    <scope>NUCLEOTIDE SEQUENCE [LARGE SCALE GENOMIC DNA]</scope>
    <source>
        <strain evidence="6">cv. Tatra</strain>
        <tissue evidence="3">Young leaves</tissue>
    </source>
</reference>
<dbReference type="Proteomes" id="UP000236291">
    <property type="component" value="Unassembled WGS sequence"/>
</dbReference>
<dbReference type="InterPro" id="IPR057710">
    <property type="entry name" value="DUF7950"/>
</dbReference>
<evidence type="ECO:0000313" key="5">
    <source>
        <dbReference type="EMBL" id="PNX83978.1"/>
    </source>
</evidence>
<reference evidence="3 6" key="2">
    <citation type="journal article" date="2017" name="Front. Plant Sci.">
        <title>Gene Classification and Mining of Molecular Markers Useful in Red Clover (Trifolium pratense) Breeding.</title>
        <authorList>
            <person name="Istvanek J."/>
            <person name="Dluhosova J."/>
            <person name="Dluhos P."/>
            <person name="Patkova L."/>
            <person name="Nedelnik J."/>
            <person name="Repkova J."/>
        </authorList>
    </citation>
    <scope>NUCLEOTIDE SEQUENCE [LARGE SCALE GENOMIC DNA]</scope>
    <source>
        <strain evidence="6">cv. Tatra</strain>
        <tissue evidence="3">Young leaves</tissue>
    </source>
</reference>
<dbReference type="EMBL" id="ASHM01041805">
    <property type="protein sequence ID" value="PNX82343.1"/>
    <property type="molecule type" value="Genomic_DNA"/>
</dbReference>
<dbReference type="EMBL" id="ASHM01045313">
    <property type="protein sequence ID" value="PNX83978.1"/>
    <property type="molecule type" value="Genomic_DNA"/>
</dbReference>
<protein>
    <recommendedName>
        <fullName evidence="2">DUF7950 domain-containing protein</fullName>
    </recommendedName>
</protein>
<sequence length="292" mass="32232">MMDGRGGCCIVRNATGAHDMSTMERIMLRFRPIAPKPVVAGTTASDGTSSSESGEAFVKTGRTRRKYVKQVKQNNTTEKRRIRRKKTVSSPENNHPVPVPVTLPLLPETPDRKDSPARDLTLKESNKIENNSNMQRCRWLSFEKYGCYGTMDPVPVPVRLGDGGNYSSVTVECVTDAWVEGEGLGSTDDEKKMNLSVDTCPGFISDGYGRVTWINGAYREMMGEGVVALVMKVNGVILYPSFTCRVRVVQFACGSGRERNSLTVPCDVWRMDCGGFAWRLDVKAALSLRLGC</sequence>
<feature type="region of interest" description="Disordered" evidence="1">
    <location>
        <begin position="39"/>
        <end position="120"/>
    </location>
</feature>
<dbReference type="PANTHER" id="PTHR33595">
    <property type="entry name" value="VON WILLEBRAND FACTOR A DOMAIN PROTEIN"/>
    <property type="match status" value="1"/>
</dbReference>
<feature type="compositionally biased region" description="Basic and acidic residues" evidence="1">
    <location>
        <begin position="109"/>
        <end position="120"/>
    </location>
</feature>
<name>A0A2K3LV02_TRIPR</name>
<evidence type="ECO:0000259" key="2">
    <source>
        <dbReference type="Pfam" id="PF25821"/>
    </source>
</evidence>
<proteinExistence type="predicted"/>
<dbReference type="Pfam" id="PF25821">
    <property type="entry name" value="DUF7950"/>
    <property type="match status" value="1"/>
</dbReference>
<dbReference type="PANTHER" id="PTHR33595:SF7">
    <property type="entry name" value="OS12G0242500 PROTEIN"/>
    <property type="match status" value="1"/>
</dbReference>
<evidence type="ECO:0000313" key="3">
    <source>
        <dbReference type="EMBL" id="PNX82343.1"/>
    </source>
</evidence>
<gene>
    <name evidence="3" type="ORF">L195_g038372</name>
    <name evidence="4" type="ORF">L195_g039723</name>
    <name evidence="5" type="ORF">L195_g040029</name>
</gene>
<dbReference type="Gramene" id="Tp57577_TGAC_v2_mRNA31036">
    <property type="protein sequence ID" value="Tp57577_TGAC_v2_mRNA31036"/>
    <property type="gene ID" value="Tp57577_TGAC_v2_gene30012"/>
</dbReference>
<feature type="domain" description="DUF7950" evidence="2">
    <location>
        <begin position="167"/>
        <end position="287"/>
    </location>
</feature>